<evidence type="ECO:0000256" key="1">
    <source>
        <dbReference type="ARBA" id="ARBA00005984"/>
    </source>
</evidence>
<evidence type="ECO:0000256" key="8">
    <source>
        <dbReference type="PIRSR" id="PIRSR601952-2"/>
    </source>
</evidence>
<keyword evidence="5 8" id="KW-0862">Zinc</keyword>
<feature type="binding site" evidence="8">
    <location>
        <position position="286"/>
    </location>
    <ligand>
        <name>Zn(2+)</name>
        <dbReference type="ChEBI" id="CHEBI:29105"/>
        <label>2</label>
    </ligand>
</feature>
<accession>A0A4P9VUY4</accession>
<dbReference type="Proteomes" id="UP000257039">
    <property type="component" value="Unassembled WGS sequence"/>
</dbReference>
<evidence type="ECO:0000256" key="4">
    <source>
        <dbReference type="ARBA" id="ARBA00022801"/>
    </source>
</evidence>
<dbReference type="GO" id="GO:0004035">
    <property type="term" value="F:alkaline phosphatase activity"/>
    <property type="evidence" value="ECO:0007669"/>
    <property type="project" value="TreeGrafter"/>
</dbReference>
<proteinExistence type="inferred from homology"/>
<name>A0A4P9VUY4_9GAMM</name>
<dbReference type="Pfam" id="PF00245">
    <property type="entry name" value="Alk_phosphatase"/>
    <property type="match status" value="1"/>
</dbReference>
<evidence type="ECO:0000256" key="7">
    <source>
        <dbReference type="PIRSR" id="PIRSR601952-1"/>
    </source>
</evidence>
<feature type="binding site" evidence="8">
    <location>
        <position position="129"/>
    </location>
    <ligand>
        <name>Mg(2+)</name>
        <dbReference type="ChEBI" id="CHEBI:18420"/>
    </ligand>
</feature>
<dbReference type="SUPFAM" id="SSF53649">
    <property type="entry name" value="Alkaline phosphatase-like"/>
    <property type="match status" value="1"/>
</dbReference>
<feature type="binding site" evidence="8">
    <location>
        <position position="281"/>
    </location>
    <ligand>
        <name>Mg(2+)</name>
        <dbReference type="ChEBI" id="CHEBI:18420"/>
    </ligand>
</feature>
<feature type="binding site" evidence="8">
    <location>
        <position position="290"/>
    </location>
    <ligand>
        <name>Zn(2+)</name>
        <dbReference type="ChEBI" id="CHEBI:29105"/>
        <label>2</label>
    </ligand>
</feature>
<keyword evidence="3 8" id="KW-0479">Metal-binding</keyword>
<dbReference type="AlphaFoldDB" id="A0A4P9VUY4"/>
<dbReference type="SMART" id="SM00098">
    <property type="entry name" value="alkPPc"/>
    <property type="match status" value="1"/>
</dbReference>
<gene>
    <name evidence="10" type="ORF">B9G39_16045</name>
</gene>
<dbReference type="PROSITE" id="PS00123">
    <property type="entry name" value="ALKALINE_PHOSPHATASE"/>
    <property type="match status" value="1"/>
</dbReference>
<dbReference type="InterPro" id="IPR042085">
    <property type="entry name" value="Ap_crown"/>
</dbReference>
<feature type="binding site" evidence="8">
    <location>
        <position position="23"/>
    </location>
    <ligand>
        <name>Mg(2+)</name>
        <dbReference type="ChEBI" id="CHEBI:18420"/>
    </ligand>
</feature>
<comment type="cofactor">
    <cofactor evidence="8">
        <name>Zn(2+)</name>
        <dbReference type="ChEBI" id="CHEBI:29105"/>
    </cofactor>
    <text evidence="8">Binds 2 Zn(2+) ions.</text>
</comment>
<dbReference type="InterPro" id="IPR017850">
    <property type="entry name" value="Alkaline_phosphatase_core_sf"/>
</dbReference>
<comment type="cofactor">
    <cofactor evidence="8">
        <name>Mg(2+)</name>
        <dbReference type="ChEBI" id="CHEBI:18420"/>
    </cofactor>
    <text evidence="8">Binds 1 Mg(2+) ion.</text>
</comment>
<keyword evidence="2" id="KW-0597">Phosphoprotein</keyword>
<evidence type="ECO:0000256" key="6">
    <source>
        <dbReference type="ARBA" id="ARBA00022842"/>
    </source>
</evidence>
<dbReference type="InterPro" id="IPR018299">
    <property type="entry name" value="Alkaline_phosphatase_AS"/>
</dbReference>
<comment type="similarity">
    <text evidence="1 9">Belongs to the alkaline phosphatase family.</text>
</comment>
<feature type="binding site" evidence="8">
    <location>
        <position position="131"/>
    </location>
    <ligand>
        <name>Mg(2+)</name>
        <dbReference type="ChEBI" id="CHEBI:18420"/>
    </ligand>
</feature>
<dbReference type="Gene3D" id="3.40.720.10">
    <property type="entry name" value="Alkaline Phosphatase, subunit A"/>
    <property type="match status" value="1"/>
</dbReference>
<dbReference type="PANTHER" id="PTHR11596">
    <property type="entry name" value="ALKALINE PHOSPHATASE"/>
    <property type="match status" value="1"/>
</dbReference>
<dbReference type="PANTHER" id="PTHR11596:SF5">
    <property type="entry name" value="ALKALINE PHOSPHATASE"/>
    <property type="match status" value="1"/>
</dbReference>
<feature type="binding site" evidence="8">
    <location>
        <position position="23"/>
    </location>
    <ligand>
        <name>Zn(2+)</name>
        <dbReference type="ChEBI" id="CHEBI:29105"/>
        <label>2</label>
    </ligand>
</feature>
<reference evidence="10 11" key="1">
    <citation type="submission" date="2017-04" db="EMBL/GenBank/DDBJ databases">
        <title>Draft genome sequence of Zooshikella ganghwensis VG4 isolated from Red Sea sediments.</title>
        <authorList>
            <person name="Rehman Z."/>
            <person name="Alam I."/>
            <person name="Kamau A."/>
            <person name="Bajic V."/>
            <person name="Leiknes T."/>
        </authorList>
    </citation>
    <scope>NUCLEOTIDE SEQUENCE [LARGE SCALE GENOMIC DNA]</scope>
    <source>
        <strain evidence="10 11">VG4</strain>
    </source>
</reference>
<dbReference type="PRINTS" id="PR00113">
    <property type="entry name" value="ALKPHPHTASE"/>
</dbReference>
<evidence type="ECO:0000256" key="5">
    <source>
        <dbReference type="ARBA" id="ARBA00022833"/>
    </source>
</evidence>
<evidence type="ECO:0000256" key="9">
    <source>
        <dbReference type="RuleBase" id="RU003946"/>
    </source>
</evidence>
<dbReference type="EMBL" id="NDXW01000001">
    <property type="protein sequence ID" value="RDH46769.1"/>
    <property type="molecule type" value="Genomic_DNA"/>
</dbReference>
<sequence length="517" mass="55860">MLTVASGGYADQKIKNVILLIGDGMGPQQVGLLESYARLAPNSIYKDKQGKTAITKMAEEGVVGLSMTYPAGGVVVDSACSATQLSLGVLSGSEMIGLDAKGNVVETVLEKAKKLNKATGLVSDTRLTHATPASFAAHQPHRSLENKIAVDMLNVGPDVMLSGGLRHWIPASVNVDKASKQSLAKLVGNNVAIKSKRKDEQNLLLEAQKKGYQLTFDRDQLSKVKEGKVLGLFSNSGMMDGIAYTHNKDSKQRHEPSLKEMTTKAIDLLSKDKDGFFLMVEGGQIDWAGHNNDVGTMLHEMIKFDEAIGAVLDWAKGRDDTLVVLTADHETGSFGFSYSAHNLPKAQKLPGAGFKGADYAPFFNFVKPNVLDNIYSQNKTFGDMVVDYQALPKAKQTPAALAKIISDSTGFKVTEAQAKAILADQKNPFFVKGHSYLGAATLPKVNDFAAFYVYGEEIRYNLIGRALSQQQNVVWGTGTHTHTPVAVFAYGPEEATRTFSLLQHHADVGQKLKAALQ</sequence>
<feature type="active site" description="Phosphoserine intermediate" evidence="7">
    <location>
        <position position="78"/>
    </location>
</feature>
<dbReference type="InterPro" id="IPR001952">
    <property type="entry name" value="Alkaline_phosphatase"/>
</dbReference>
<evidence type="ECO:0000256" key="2">
    <source>
        <dbReference type="ARBA" id="ARBA00022553"/>
    </source>
</evidence>
<dbReference type="Gene3D" id="1.10.1200.140">
    <property type="entry name" value="Alkaline phosphatase, crown domain"/>
    <property type="match status" value="1"/>
</dbReference>
<keyword evidence="4" id="KW-0378">Hydrolase</keyword>
<keyword evidence="11" id="KW-1185">Reference proteome</keyword>
<dbReference type="GO" id="GO:0046872">
    <property type="term" value="F:metal ion binding"/>
    <property type="evidence" value="ECO:0007669"/>
    <property type="project" value="UniProtKB-KW"/>
</dbReference>
<comment type="caution">
    <text evidence="10">The sequence shown here is derived from an EMBL/GenBank/DDBJ whole genome shotgun (WGS) entry which is preliminary data.</text>
</comment>
<evidence type="ECO:0000313" key="10">
    <source>
        <dbReference type="EMBL" id="RDH46769.1"/>
    </source>
</evidence>
<dbReference type="CDD" id="cd16012">
    <property type="entry name" value="ALP"/>
    <property type="match status" value="1"/>
</dbReference>
<evidence type="ECO:0000313" key="11">
    <source>
        <dbReference type="Proteomes" id="UP000257039"/>
    </source>
</evidence>
<feature type="binding site" evidence="8">
    <location>
        <position position="329"/>
    </location>
    <ligand>
        <name>Zn(2+)</name>
        <dbReference type="ChEBI" id="CHEBI:29105"/>
        <label>2</label>
    </ligand>
</feature>
<evidence type="ECO:0000256" key="3">
    <source>
        <dbReference type="ARBA" id="ARBA00022723"/>
    </source>
</evidence>
<protein>
    <submittedName>
        <fullName evidence="10">Alkaline phosphatase</fullName>
    </submittedName>
</protein>
<keyword evidence="6 8" id="KW-0460">Magnesium</keyword>
<feature type="binding site" evidence="8">
    <location>
        <position position="480"/>
    </location>
    <ligand>
        <name>Zn(2+)</name>
        <dbReference type="ChEBI" id="CHEBI:29105"/>
        <label>2</label>
    </ligand>
</feature>
<feature type="binding site" evidence="8">
    <location>
        <position position="328"/>
    </location>
    <ligand>
        <name>Zn(2+)</name>
        <dbReference type="ChEBI" id="CHEBI:29105"/>
        <label>2</label>
    </ligand>
</feature>
<organism evidence="10 11">
    <name type="scientific">Zooshikella ganghwensis</name>
    <dbReference type="NCBI Taxonomy" id="202772"/>
    <lineage>
        <taxon>Bacteria</taxon>
        <taxon>Pseudomonadati</taxon>
        <taxon>Pseudomonadota</taxon>
        <taxon>Gammaproteobacteria</taxon>
        <taxon>Oceanospirillales</taxon>
        <taxon>Zooshikellaceae</taxon>
        <taxon>Zooshikella</taxon>
    </lineage>
</organism>